<keyword evidence="2" id="KW-1185">Reference proteome</keyword>
<dbReference type="STRING" id="283786.SAMN04487990_110126"/>
<organism evidence="1 2">
    <name type="scientific">Bizionia paragorgiae</name>
    <dbReference type="NCBI Taxonomy" id="283786"/>
    <lineage>
        <taxon>Bacteria</taxon>
        <taxon>Pseudomonadati</taxon>
        <taxon>Bacteroidota</taxon>
        <taxon>Flavobacteriia</taxon>
        <taxon>Flavobacteriales</taxon>
        <taxon>Flavobacteriaceae</taxon>
        <taxon>Bizionia</taxon>
    </lineage>
</organism>
<proteinExistence type="predicted"/>
<dbReference type="RefSeq" id="WP_092134320.1">
    <property type="nucleotide sequence ID" value="NZ_FNQK01000010.1"/>
</dbReference>
<evidence type="ECO:0000313" key="1">
    <source>
        <dbReference type="EMBL" id="SEA34102.1"/>
    </source>
</evidence>
<gene>
    <name evidence="1" type="ORF">SAMN04487990_110126</name>
</gene>
<name>A0A1H4AEU8_BIZPA</name>
<dbReference type="PROSITE" id="PS51257">
    <property type="entry name" value="PROKAR_LIPOPROTEIN"/>
    <property type="match status" value="1"/>
</dbReference>
<reference evidence="1 2" key="1">
    <citation type="submission" date="2016-10" db="EMBL/GenBank/DDBJ databases">
        <authorList>
            <person name="de Groot N.N."/>
        </authorList>
    </citation>
    <scope>NUCLEOTIDE SEQUENCE [LARGE SCALE GENOMIC DNA]</scope>
    <source>
        <strain evidence="1 2">DSM 23842</strain>
    </source>
</reference>
<evidence type="ECO:0000313" key="2">
    <source>
        <dbReference type="Proteomes" id="UP000198846"/>
    </source>
</evidence>
<protein>
    <recommendedName>
        <fullName evidence="3">Lipoprotein</fullName>
    </recommendedName>
</protein>
<dbReference type="OrthoDB" id="1440611at2"/>
<sequence length="162" mass="18247">MKHVILTLSLLAFVGCKDSKSQDTKTESVEHSAEIHNDHEGHDASGVYANAWVNEIQKDNGEKWQADDTTNEGVKNLENTINSVTPSTLEEFHKLAEQLNEQKNFLVKNCTMKGASHDNLHVWLHPLIEKINALLKTETVEDAAKITNSIEENINAYSDYFK</sequence>
<dbReference type="EMBL" id="FNQK01000010">
    <property type="protein sequence ID" value="SEA34102.1"/>
    <property type="molecule type" value="Genomic_DNA"/>
</dbReference>
<evidence type="ECO:0008006" key="3">
    <source>
        <dbReference type="Google" id="ProtNLM"/>
    </source>
</evidence>
<dbReference type="AlphaFoldDB" id="A0A1H4AEU8"/>
<dbReference type="Proteomes" id="UP000198846">
    <property type="component" value="Unassembled WGS sequence"/>
</dbReference>
<accession>A0A1H4AEU8</accession>